<keyword evidence="5" id="KW-0133">Cell shape</keyword>
<evidence type="ECO:0000256" key="11">
    <source>
        <dbReference type="ARBA" id="ARBA00038053"/>
    </source>
</evidence>
<accession>A0A1F6MA87</accession>
<protein>
    <recommendedName>
        <fullName evidence="12">Probable peptidoglycan glycosyltransferase FtsW</fullName>
        <ecNumber evidence="14">2.4.99.28</ecNumber>
    </recommendedName>
    <alternativeName>
        <fullName evidence="13">Cell division protein FtsW</fullName>
    </alternativeName>
    <alternativeName>
        <fullName evidence="10">Cell wall polymerase</fullName>
    </alternativeName>
    <alternativeName>
        <fullName evidence="9">Peptidoglycan polymerase</fullName>
    </alternativeName>
</protein>
<evidence type="ECO:0000256" key="6">
    <source>
        <dbReference type="ARBA" id="ARBA00022984"/>
    </source>
</evidence>
<evidence type="ECO:0000256" key="10">
    <source>
        <dbReference type="ARBA" id="ARBA00033270"/>
    </source>
</evidence>
<feature type="transmembrane region" description="Helical" evidence="16">
    <location>
        <begin position="29"/>
        <end position="50"/>
    </location>
</feature>
<evidence type="ECO:0000256" key="5">
    <source>
        <dbReference type="ARBA" id="ARBA00022960"/>
    </source>
</evidence>
<dbReference type="InterPro" id="IPR001182">
    <property type="entry name" value="FtsW/RodA"/>
</dbReference>
<evidence type="ECO:0000256" key="16">
    <source>
        <dbReference type="SAM" id="Phobius"/>
    </source>
</evidence>
<dbReference type="NCBIfam" id="TIGR02210">
    <property type="entry name" value="rodA_shape"/>
    <property type="match status" value="1"/>
</dbReference>
<feature type="transmembrane region" description="Helical" evidence="16">
    <location>
        <begin position="62"/>
        <end position="81"/>
    </location>
</feature>
<dbReference type="PANTHER" id="PTHR30474:SF2">
    <property type="entry name" value="PEPTIDOGLYCAN GLYCOSYLTRANSFERASE FTSW-RELATED"/>
    <property type="match status" value="1"/>
</dbReference>
<dbReference type="GO" id="GO:0051301">
    <property type="term" value="P:cell division"/>
    <property type="evidence" value="ECO:0007669"/>
    <property type="project" value="InterPro"/>
</dbReference>
<reference evidence="17 18" key="1">
    <citation type="journal article" date="2016" name="Nat. Commun.">
        <title>Thousands of microbial genomes shed light on interconnected biogeochemical processes in an aquifer system.</title>
        <authorList>
            <person name="Anantharaman K."/>
            <person name="Brown C.T."/>
            <person name="Hug L.A."/>
            <person name="Sharon I."/>
            <person name="Castelle C.J."/>
            <person name="Probst A.J."/>
            <person name="Thomas B.C."/>
            <person name="Singh A."/>
            <person name="Wilkins M.J."/>
            <person name="Karaoz U."/>
            <person name="Brodie E.L."/>
            <person name="Williams K.H."/>
            <person name="Hubbard S.S."/>
            <person name="Banfield J.F."/>
        </authorList>
    </citation>
    <scope>NUCLEOTIDE SEQUENCE [LARGE SCALE GENOMIC DNA]</scope>
</reference>
<name>A0A1F6MA87_9BACT</name>
<comment type="subcellular location">
    <subcellularLocation>
        <location evidence="1">Membrane</location>
        <topology evidence="1">Multi-pass membrane protein</topology>
    </subcellularLocation>
</comment>
<evidence type="ECO:0000256" key="7">
    <source>
        <dbReference type="ARBA" id="ARBA00022989"/>
    </source>
</evidence>
<evidence type="ECO:0000256" key="8">
    <source>
        <dbReference type="ARBA" id="ARBA00023136"/>
    </source>
</evidence>
<feature type="transmembrane region" description="Helical" evidence="16">
    <location>
        <begin position="125"/>
        <end position="142"/>
    </location>
</feature>
<evidence type="ECO:0000256" key="1">
    <source>
        <dbReference type="ARBA" id="ARBA00004141"/>
    </source>
</evidence>
<dbReference type="PROSITE" id="PS00428">
    <property type="entry name" value="FTSW_RODA_SPOVE"/>
    <property type="match status" value="1"/>
</dbReference>
<keyword evidence="8 16" id="KW-0472">Membrane</keyword>
<keyword evidence="4 16" id="KW-0812">Transmembrane</keyword>
<comment type="caution">
    <text evidence="17">The sequence shown here is derived from an EMBL/GenBank/DDBJ whole genome shotgun (WGS) entry which is preliminary data.</text>
</comment>
<keyword evidence="7 16" id="KW-1133">Transmembrane helix</keyword>
<feature type="transmembrane region" description="Helical" evidence="16">
    <location>
        <begin position="258"/>
        <end position="278"/>
    </location>
</feature>
<dbReference type="Proteomes" id="UP000176282">
    <property type="component" value="Unassembled WGS sequence"/>
</dbReference>
<dbReference type="STRING" id="1798680.A3J66_00390"/>
<dbReference type="InterPro" id="IPR011923">
    <property type="entry name" value="RodA/MrdB"/>
</dbReference>
<evidence type="ECO:0000256" key="2">
    <source>
        <dbReference type="ARBA" id="ARBA00022676"/>
    </source>
</evidence>
<feature type="transmembrane region" description="Helical" evidence="16">
    <location>
        <begin position="324"/>
        <end position="346"/>
    </location>
</feature>
<feature type="transmembrane region" description="Helical" evidence="16">
    <location>
        <begin position="290"/>
        <end position="312"/>
    </location>
</feature>
<evidence type="ECO:0000256" key="12">
    <source>
        <dbReference type="ARBA" id="ARBA00041185"/>
    </source>
</evidence>
<evidence type="ECO:0000256" key="15">
    <source>
        <dbReference type="ARBA" id="ARBA00049902"/>
    </source>
</evidence>
<dbReference type="PANTHER" id="PTHR30474">
    <property type="entry name" value="CELL CYCLE PROTEIN"/>
    <property type="match status" value="1"/>
</dbReference>
<dbReference type="GO" id="GO:0005886">
    <property type="term" value="C:plasma membrane"/>
    <property type="evidence" value="ECO:0007669"/>
    <property type="project" value="TreeGrafter"/>
</dbReference>
<comment type="catalytic activity">
    <reaction evidence="15">
        <text>[GlcNAc-(1-&gt;4)-Mur2Ac(oyl-L-Ala-gamma-D-Glu-L-Lys-D-Ala-D-Ala)](n)-di-trans,octa-cis-undecaprenyl diphosphate + beta-D-GlcNAc-(1-&gt;4)-Mur2Ac(oyl-L-Ala-gamma-D-Glu-L-Lys-D-Ala-D-Ala)-di-trans,octa-cis-undecaprenyl diphosphate = [GlcNAc-(1-&gt;4)-Mur2Ac(oyl-L-Ala-gamma-D-Glu-L-Lys-D-Ala-D-Ala)](n+1)-di-trans,octa-cis-undecaprenyl diphosphate + di-trans,octa-cis-undecaprenyl diphosphate + H(+)</text>
        <dbReference type="Rhea" id="RHEA:23708"/>
        <dbReference type="Rhea" id="RHEA-COMP:9602"/>
        <dbReference type="Rhea" id="RHEA-COMP:9603"/>
        <dbReference type="ChEBI" id="CHEBI:15378"/>
        <dbReference type="ChEBI" id="CHEBI:58405"/>
        <dbReference type="ChEBI" id="CHEBI:60033"/>
        <dbReference type="ChEBI" id="CHEBI:78435"/>
        <dbReference type="EC" id="2.4.99.28"/>
    </reaction>
</comment>
<keyword evidence="3" id="KW-0808">Transferase</keyword>
<evidence type="ECO:0000256" key="3">
    <source>
        <dbReference type="ARBA" id="ARBA00022679"/>
    </source>
</evidence>
<evidence type="ECO:0000313" key="17">
    <source>
        <dbReference type="EMBL" id="OGH68529.1"/>
    </source>
</evidence>
<dbReference type="GO" id="GO:0032153">
    <property type="term" value="C:cell division site"/>
    <property type="evidence" value="ECO:0007669"/>
    <property type="project" value="TreeGrafter"/>
</dbReference>
<evidence type="ECO:0000256" key="9">
    <source>
        <dbReference type="ARBA" id="ARBA00032370"/>
    </source>
</evidence>
<evidence type="ECO:0000256" key="13">
    <source>
        <dbReference type="ARBA" id="ARBA00041418"/>
    </source>
</evidence>
<organism evidence="17 18">
    <name type="scientific">Candidatus Magasanikbacteria bacterium RIFCSPHIGHO2_02_FULL_47_14</name>
    <dbReference type="NCBI Taxonomy" id="1798680"/>
    <lineage>
        <taxon>Bacteria</taxon>
        <taxon>Candidatus Magasanikiibacteriota</taxon>
    </lineage>
</organism>
<gene>
    <name evidence="17" type="ORF">A3J66_00390</name>
</gene>
<feature type="transmembrane region" description="Helical" evidence="16">
    <location>
        <begin position="148"/>
        <end position="165"/>
    </location>
</feature>
<dbReference type="AlphaFoldDB" id="A0A1F6MA87"/>
<proteinExistence type="inferred from homology"/>
<evidence type="ECO:0000256" key="14">
    <source>
        <dbReference type="ARBA" id="ARBA00044770"/>
    </source>
</evidence>
<evidence type="ECO:0000313" key="18">
    <source>
        <dbReference type="Proteomes" id="UP000176282"/>
    </source>
</evidence>
<dbReference type="Pfam" id="PF01098">
    <property type="entry name" value="FTSW_RODA_SPOVE"/>
    <property type="match status" value="1"/>
</dbReference>
<dbReference type="EC" id="2.4.99.28" evidence="14"/>
<dbReference type="GO" id="GO:0008955">
    <property type="term" value="F:peptidoglycan glycosyltransferase activity"/>
    <property type="evidence" value="ECO:0007669"/>
    <property type="project" value="UniProtKB-EC"/>
</dbReference>
<dbReference type="GO" id="GO:0008360">
    <property type="term" value="P:regulation of cell shape"/>
    <property type="evidence" value="ECO:0007669"/>
    <property type="project" value="UniProtKB-KW"/>
</dbReference>
<evidence type="ECO:0000256" key="4">
    <source>
        <dbReference type="ARBA" id="ARBA00022692"/>
    </source>
</evidence>
<dbReference type="GO" id="GO:0009252">
    <property type="term" value="P:peptidoglycan biosynthetic process"/>
    <property type="evidence" value="ECO:0007669"/>
    <property type="project" value="UniProtKB-KW"/>
</dbReference>
<dbReference type="EMBL" id="MFQB01000013">
    <property type="protein sequence ID" value="OGH68529.1"/>
    <property type="molecule type" value="Genomic_DNA"/>
</dbReference>
<comment type="similarity">
    <text evidence="11">Belongs to the SEDS family. FtsW subfamily.</text>
</comment>
<keyword evidence="2" id="KW-0328">Glycosyltransferase</keyword>
<feature type="transmembrane region" description="Helical" evidence="16">
    <location>
        <begin position="93"/>
        <end position="113"/>
    </location>
</feature>
<sequence>MLTLVAFVLTAIGLAAIYSVDLSRGETLAFFPTQSIALAIGLTISLVAASLHKTRYEASARIIYIGGLLLLIAVLFFGQTIRGTTGWFRVGPFSFQPAEFAKVALVLLLGWWVSKQGRRFDRWDFVVSSGIATGLFVGLILLQPDFGSAFILLVIWLSLLLLVGVKRRHVIVLICLALGSAVVGWFFLFEPYQKDRVLTFVHPERDPLGAGYNVTQSIVAIGAGRLFGRGLGFGSQSQLHFLPEAQTDFIFAVIGEELGFVGVAVLLLLYVLLLWRLIRIARVCEDEFSAYTVLGIALLFCIQVIINIGGTIGLLPVTGVPLPFVSYGGSSLIMAWLLVGIAQSMLHATRRYH</sequence>
<dbReference type="InterPro" id="IPR018365">
    <property type="entry name" value="Cell_cycle_FtsW-rel_CS"/>
</dbReference>
<dbReference type="GO" id="GO:0015648">
    <property type="term" value="F:lipid-linked peptidoglycan transporter activity"/>
    <property type="evidence" value="ECO:0007669"/>
    <property type="project" value="TreeGrafter"/>
</dbReference>
<keyword evidence="6" id="KW-0573">Peptidoglycan synthesis</keyword>
<feature type="transmembrane region" description="Helical" evidence="16">
    <location>
        <begin position="170"/>
        <end position="188"/>
    </location>
</feature>